<dbReference type="InterPro" id="IPR002178">
    <property type="entry name" value="PTS_EIIA_type-2_dom"/>
</dbReference>
<name>A0A7X2NLU0_9CLOT</name>
<dbReference type="GO" id="GO:0005737">
    <property type="term" value="C:cytoplasm"/>
    <property type="evidence" value="ECO:0007669"/>
    <property type="project" value="UniProtKB-SubCell"/>
</dbReference>
<evidence type="ECO:0000256" key="4">
    <source>
        <dbReference type="ARBA" id="ARBA00022553"/>
    </source>
</evidence>
<dbReference type="EMBL" id="VUMD01000009">
    <property type="protein sequence ID" value="MSS37214.1"/>
    <property type="molecule type" value="Genomic_DNA"/>
</dbReference>
<reference evidence="12 13" key="1">
    <citation type="submission" date="2019-08" db="EMBL/GenBank/DDBJ databases">
        <title>In-depth cultivation of the pig gut microbiome towards novel bacterial diversity and tailored functional studies.</title>
        <authorList>
            <person name="Wylensek D."/>
            <person name="Hitch T.C.A."/>
            <person name="Clavel T."/>
        </authorList>
    </citation>
    <scope>NUCLEOTIDE SEQUENCE [LARGE SCALE GENOMIC DNA]</scope>
    <source>
        <strain evidence="12 13">WCA-389-WT-23D1</strain>
    </source>
</reference>
<dbReference type="InterPro" id="IPR051351">
    <property type="entry name" value="Ascorbate-PTS_EIIA_comp"/>
</dbReference>
<dbReference type="Pfam" id="PF00359">
    <property type="entry name" value="PTS_EIIA_2"/>
    <property type="match status" value="1"/>
</dbReference>
<dbReference type="Proteomes" id="UP000429958">
    <property type="component" value="Unassembled WGS sequence"/>
</dbReference>
<evidence type="ECO:0000256" key="5">
    <source>
        <dbReference type="ARBA" id="ARBA00022679"/>
    </source>
</evidence>
<evidence type="ECO:0000256" key="1">
    <source>
        <dbReference type="ARBA" id="ARBA00004496"/>
    </source>
</evidence>
<keyword evidence="12" id="KW-0762">Sugar transport</keyword>
<dbReference type="Gene3D" id="3.40.930.10">
    <property type="entry name" value="Mannitol-specific EII, Chain A"/>
    <property type="match status" value="1"/>
</dbReference>
<keyword evidence="2" id="KW-0813">Transport</keyword>
<gene>
    <name evidence="12" type="ORF">FYJ39_11670</name>
</gene>
<evidence type="ECO:0000256" key="7">
    <source>
        <dbReference type="ARBA" id="ARBA00022777"/>
    </source>
</evidence>
<dbReference type="GO" id="GO:0009401">
    <property type="term" value="P:phosphoenolpyruvate-dependent sugar phosphotransferase system"/>
    <property type="evidence" value="ECO:0007669"/>
    <property type="project" value="UniProtKB-KW"/>
</dbReference>
<comment type="subcellular location">
    <subcellularLocation>
        <location evidence="1">Cytoplasm</location>
    </subcellularLocation>
</comment>
<organism evidence="12 13">
    <name type="scientific">Clostridium porci</name>
    <dbReference type="NCBI Taxonomy" id="2605778"/>
    <lineage>
        <taxon>Bacteria</taxon>
        <taxon>Bacillati</taxon>
        <taxon>Bacillota</taxon>
        <taxon>Clostridia</taxon>
        <taxon>Eubacteriales</taxon>
        <taxon>Clostridiaceae</taxon>
        <taxon>Clostridium</taxon>
    </lineage>
</organism>
<keyword evidence="7" id="KW-0418">Kinase</keyword>
<accession>A0A7X2NLU0</accession>
<evidence type="ECO:0000259" key="11">
    <source>
        <dbReference type="PROSITE" id="PS51094"/>
    </source>
</evidence>
<evidence type="ECO:0000313" key="12">
    <source>
        <dbReference type="EMBL" id="MSS37214.1"/>
    </source>
</evidence>
<protein>
    <recommendedName>
        <fullName evidence="9">Ascorbate-specific PTS system EIIA component</fullName>
    </recommendedName>
    <alternativeName>
        <fullName evidence="10">Ascorbate-specific phosphotransferase enzyme IIA component</fullName>
    </alternativeName>
</protein>
<dbReference type="RefSeq" id="WP_328597548.1">
    <property type="nucleotide sequence ID" value="NZ_DBEWUL010000047.1"/>
</dbReference>
<evidence type="ECO:0000256" key="3">
    <source>
        <dbReference type="ARBA" id="ARBA00022490"/>
    </source>
</evidence>
<keyword evidence="5" id="KW-0808">Transferase</keyword>
<evidence type="ECO:0000256" key="9">
    <source>
        <dbReference type="ARBA" id="ARBA00041175"/>
    </source>
</evidence>
<evidence type="ECO:0000313" key="13">
    <source>
        <dbReference type="Proteomes" id="UP000429958"/>
    </source>
</evidence>
<dbReference type="PANTHER" id="PTHR36203:SF1">
    <property type="entry name" value="ASCORBATE-SPECIFIC PTS SYSTEM EIIA COMPONENT"/>
    <property type="match status" value="1"/>
</dbReference>
<evidence type="ECO:0000256" key="8">
    <source>
        <dbReference type="ARBA" id="ARBA00037387"/>
    </source>
</evidence>
<keyword evidence="6" id="KW-0598">Phosphotransferase system</keyword>
<keyword evidence="13" id="KW-1185">Reference proteome</keyword>
<dbReference type="GO" id="GO:0016301">
    <property type="term" value="F:kinase activity"/>
    <property type="evidence" value="ECO:0007669"/>
    <property type="project" value="UniProtKB-KW"/>
</dbReference>
<keyword evidence="4" id="KW-0597">Phosphoprotein</keyword>
<comment type="caution">
    <text evidence="12">The sequence shown here is derived from an EMBL/GenBank/DDBJ whole genome shotgun (WGS) entry which is preliminary data.</text>
</comment>
<comment type="function">
    <text evidence="8">The phosphoenolpyruvate-dependent sugar phosphotransferase system (sugar PTS), a major carbohydrate active transport system, catalyzes the phosphorylation of incoming sugar substrates concomitantly with their translocation across the cell membrane. The enzyme II UlaABC PTS system is involved in ascorbate transport.</text>
</comment>
<evidence type="ECO:0000256" key="10">
    <source>
        <dbReference type="ARBA" id="ARBA00042072"/>
    </source>
</evidence>
<evidence type="ECO:0000256" key="6">
    <source>
        <dbReference type="ARBA" id="ARBA00022683"/>
    </source>
</evidence>
<dbReference type="SUPFAM" id="SSF55804">
    <property type="entry name" value="Phoshotransferase/anion transport protein"/>
    <property type="match status" value="1"/>
</dbReference>
<dbReference type="PROSITE" id="PS51094">
    <property type="entry name" value="PTS_EIIA_TYPE_2"/>
    <property type="match status" value="1"/>
</dbReference>
<sequence>MRSIIETRNIRLKASAKDWEEAMRLSGQLLVDSGYIEEAYIEMTINTVKEMGPYIVIGPGLALSHSRPDASVKRTGISLLTLDQGVDFGSELGPVWVVITLAAQDNNSHIDELQAIAGLCSDEINIKKICEAKDVEKVAKMFNAFQESGKAC</sequence>
<dbReference type="InterPro" id="IPR016152">
    <property type="entry name" value="PTrfase/Anion_transptr"/>
</dbReference>
<feature type="domain" description="PTS EIIA type-2" evidence="11">
    <location>
        <begin position="3"/>
        <end position="145"/>
    </location>
</feature>
<dbReference type="AlphaFoldDB" id="A0A7X2NLU0"/>
<keyword evidence="3" id="KW-0963">Cytoplasm</keyword>
<proteinExistence type="predicted"/>
<dbReference type="PANTHER" id="PTHR36203">
    <property type="entry name" value="ASCORBATE-SPECIFIC PTS SYSTEM EIIA COMPONENT"/>
    <property type="match status" value="1"/>
</dbReference>
<evidence type="ECO:0000256" key="2">
    <source>
        <dbReference type="ARBA" id="ARBA00022448"/>
    </source>
</evidence>